<evidence type="ECO:0000259" key="3">
    <source>
        <dbReference type="Pfam" id="PF01555"/>
    </source>
</evidence>
<accession>A0A381F3K3</accession>
<dbReference type="InterPro" id="IPR002941">
    <property type="entry name" value="DNA_methylase_N4/N6"/>
</dbReference>
<feature type="domain" description="DNA methylase N-4/N-6" evidence="3">
    <location>
        <begin position="336"/>
        <end position="458"/>
    </location>
</feature>
<dbReference type="GO" id="GO:0008170">
    <property type="term" value="F:N-methyltransferase activity"/>
    <property type="evidence" value="ECO:0007669"/>
    <property type="project" value="InterPro"/>
</dbReference>
<organism evidence="4 5">
    <name type="scientific">Campylobacter upsaliensis</name>
    <dbReference type="NCBI Taxonomy" id="28080"/>
    <lineage>
        <taxon>Bacteria</taxon>
        <taxon>Pseudomonadati</taxon>
        <taxon>Campylobacterota</taxon>
        <taxon>Epsilonproteobacteria</taxon>
        <taxon>Campylobacterales</taxon>
        <taxon>Campylobacteraceae</taxon>
        <taxon>Campylobacter</taxon>
    </lineage>
</organism>
<evidence type="ECO:0000313" key="5">
    <source>
        <dbReference type="Proteomes" id="UP000254161"/>
    </source>
</evidence>
<keyword evidence="2" id="KW-0808">Transferase</keyword>
<dbReference type="SUPFAM" id="SSF53335">
    <property type="entry name" value="S-adenosyl-L-methionine-dependent methyltransferases"/>
    <property type="match status" value="2"/>
</dbReference>
<keyword evidence="1 4" id="KW-0489">Methyltransferase</keyword>
<dbReference type="AlphaFoldDB" id="A0A381F3K3"/>
<sequence length="788" mass="92046">MNIDYALVEKVRPPIYTAMKYWGKKPHNIWQKYIKCYAKDGVMLDPFCGSAMSAVEALHIGQKAICFDLNPLSSFLIEIYLSPFDEAKYVKNVKELIFKIKNDEIYQKMWEYDGLIHNVKYNNEKLYEVCTAKIIKGKIKNGDILSPRLKDEEAIEFSKTLNLKALDLNYIDEPFFIELNANFIENIGGNNFKNIWTKRNLYVLSLIFQNILKLNDETIKKQLLFAFIQSVHLCSKMCVPRTDKGNRPFSTSWGRSAYIIGKRQMEQNPLLVFEKSALGKQSAQSALKHSNVYLDKNIKLKQVSSANKLKNDTSFDLKYGTVNVLNLEEYLNEKSIDFIMTDPPYGGLVRYLDLSYIWNIWLKSYDKRFANIDFNGEITINKKVNLKNYETRFTTALKQIHKVLKDDGVMVITFHNKEIKIWNIFIKALKNANFVIEKVIHQKNARSGESVVANPYGTSGTDFYIRCKKDFNSNKKIHNESNLEEKIIKVAIEAIARRNEPTPYEILFDAILAEISTKGYVFSDDCDGDIKKSLNRELNKIFIIVDKNLWWFKNPSKHINFYEIPLRERVQIVLLKLLREKAFVSLDECLEQIYRHFINGLTPSQESVLKILNQLAVKSSGKWIYKNELEEDFSLHTKYIFFLIKIGQKLGYEVFVGKREQGEIYKGKKLLEYANLSKLDFIDNKLLRRIEMIDCVFVKDKKIEKIFEIENSTSIISAFDRASSLDKNISKFIIIPQNRENELLKILKNPLSNYAFNRYQWSYMLYDDIDKLVVSKKPDFNLFKKVLQ</sequence>
<evidence type="ECO:0000313" key="4">
    <source>
        <dbReference type="EMBL" id="SUX41068.1"/>
    </source>
</evidence>
<dbReference type="GO" id="GO:0032259">
    <property type="term" value="P:methylation"/>
    <property type="evidence" value="ECO:0007669"/>
    <property type="project" value="UniProtKB-KW"/>
</dbReference>
<dbReference type="GO" id="GO:0003677">
    <property type="term" value="F:DNA binding"/>
    <property type="evidence" value="ECO:0007669"/>
    <property type="project" value="InterPro"/>
</dbReference>
<dbReference type="Proteomes" id="UP000254161">
    <property type="component" value="Unassembled WGS sequence"/>
</dbReference>
<evidence type="ECO:0000256" key="1">
    <source>
        <dbReference type="ARBA" id="ARBA00022603"/>
    </source>
</evidence>
<gene>
    <name evidence="4" type="ORF">NCTC12264_01886</name>
</gene>
<dbReference type="InterPro" id="IPR029063">
    <property type="entry name" value="SAM-dependent_MTases_sf"/>
</dbReference>
<evidence type="ECO:0000256" key="2">
    <source>
        <dbReference type="ARBA" id="ARBA00022679"/>
    </source>
</evidence>
<dbReference type="Pfam" id="PF01555">
    <property type="entry name" value="N6_N4_Mtase"/>
    <property type="match status" value="1"/>
</dbReference>
<name>A0A381F3K3_CAMUP</name>
<dbReference type="Gene3D" id="3.40.50.150">
    <property type="entry name" value="Vaccinia Virus protein VP39"/>
    <property type="match status" value="2"/>
</dbReference>
<proteinExistence type="predicted"/>
<protein>
    <submittedName>
        <fullName evidence="4">Putative methylase</fullName>
    </submittedName>
</protein>
<reference evidence="4 5" key="1">
    <citation type="submission" date="2018-06" db="EMBL/GenBank/DDBJ databases">
        <authorList>
            <consortium name="Pathogen Informatics"/>
            <person name="Doyle S."/>
        </authorList>
    </citation>
    <scope>NUCLEOTIDE SEQUENCE [LARGE SCALE GENOMIC DNA]</scope>
    <source>
        <strain evidence="4 5">NCTC12264</strain>
    </source>
</reference>
<dbReference type="EMBL" id="UFUZ01000002">
    <property type="protein sequence ID" value="SUX41068.1"/>
    <property type="molecule type" value="Genomic_DNA"/>
</dbReference>